<reference evidence="2" key="2">
    <citation type="submission" date="2015-01" db="EMBL/GenBank/DDBJ databases">
        <title>Complete genome sequence of Methylobacterium aquaticum strain 22A.</title>
        <authorList>
            <person name="Tani A."/>
            <person name="Ogura Y."/>
            <person name="Hayashi T."/>
        </authorList>
    </citation>
    <scope>NUCLEOTIDE SEQUENCE [LARGE SCALE GENOMIC DNA]</scope>
    <source>
        <strain evidence="2">MA-22A</strain>
    </source>
</reference>
<dbReference type="PATRIC" id="fig|270351.10.peg.4531"/>
<evidence type="ECO:0008006" key="3">
    <source>
        <dbReference type="Google" id="ProtNLM"/>
    </source>
</evidence>
<dbReference type="STRING" id="270351.Maq22A_c23560"/>
<organism evidence="1 2">
    <name type="scientific">Methylobacterium aquaticum</name>
    <dbReference type="NCBI Taxonomy" id="270351"/>
    <lineage>
        <taxon>Bacteria</taxon>
        <taxon>Pseudomonadati</taxon>
        <taxon>Pseudomonadota</taxon>
        <taxon>Alphaproteobacteria</taxon>
        <taxon>Hyphomicrobiales</taxon>
        <taxon>Methylobacteriaceae</taxon>
        <taxon>Methylobacterium</taxon>
    </lineage>
</organism>
<protein>
    <recommendedName>
        <fullName evidence="3">DNA-binding protein</fullName>
    </recommendedName>
</protein>
<reference evidence="1 2" key="1">
    <citation type="journal article" date="2015" name="Genome Announc.">
        <title>Complete Genome Sequence of Methylobacterium aquaticum Strain 22A, Isolated from Racomitrium japonicum Moss.</title>
        <authorList>
            <person name="Tani A."/>
            <person name="Ogura Y."/>
            <person name="Hayashi T."/>
            <person name="Kimbara K."/>
        </authorList>
    </citation>
    <scope>NUCLEOTIDE SEQUENCE [LARGE SCALE GENOMIC DNA]</scope>
    <source>
        <strain evidence="1 2">MA-22A</strain>
    </source>
</reference>
<dbReference type="RefSeq" id="WP_060848559.1">
    <property type="nucleotide sequence ID" value="NZ_AP014704.1"/>
</dbReference>
<dbReference type="OrthoDB" id="8000697at2"/>
<sequence>MTVEDVRALLRQRVDTEGSANAWSRRHGVSHAYTLDALAGRRPPGPAILEALGLEKADTTYREREAARG</sequence>
<dbReference type="KEGG" id="maqu:Maq22A_c23560"/>
<evidence type="ECO:0000313" key="1">
    <source>
        <dbReference type="EMBL" id="BAQ47661.1"/>
    </source>
</evidence>
<dbReference type="EMBL" id="AP014704">
    <property type="protein sequence ID" value="BAQ47661.1"/>
    <property type="molecule type" value="Genomic_DNA"/>
</dbReference>
<name>A0A0C6F4L6_9HYPH</name>
<accession>A0A0C6F4L6</accession>
<evidence type="ECO:0000313" key="2">
    <source>
        <dbReference type="Proteomes" id="UP000061432"/>
    </source>
</evidence>
<dbReference type="AlphaFoldDB" id="A0A0C6F4L6"/>
<proteinExistence type="predicted"/>
<dbReference type="Proteomes" id="UP000061432">
    <property type="component" value="Chromosome"/>
</dbReference>
<gene>
    <name evidence="1" type="ORF">Maq22A_c23560</name>
</gene>